<gene>
    <name evidence="2" type="ORF">C8J29_10649</name>
</gene>
<evidence type="ECO:0000313" key="3">
    <source>
        <dbReference type="Proteomes" id="UP000240800"/>
    </source>
</evidence>
<dbReference type="InterPro" id="IPR016181">
    <property type="entry name" value="Acyl_CoA_acyltransferase"/>
</dbReference>
<sequence>MRCSWTLCDTPRLPEGAGLPMQQHPSYGRACGSLGAEAFRLEWREGRRTLGTAQVLARHLPLVGRVALLSRGPVWMPDIATERSEAAMAELLSALGRRHRAILVTPETADGGPFSRGGMIPAMTAAHVARLALAPELTALRARLTPGWRNALTQAERMGLRVTETGLPDDPGHWLLRAEAAQAQARRYARLPPAFALAWARNGGTLLLSVEGACGPVAGILILIHPPWATYHLAWTSPAGRRLNAHTLLLWRAIERLKEMGIEALELGLIDTERTEGIARFKLGTGAAACPLGATWLRAPGTGWVARLARLVHRASVTQQAARTLRG</sequence>
<dbReference type="RefSeq" id="WP_069330507.1">
    <property type="nucleotide sequence ID" value="NZ_MABH01000040.1"/>
</dbReference>
<organism evidence="2 3">
    <name type="scientific">Cereibacter johrii</name>
    <dbReference type="NCBI Taxonomy" id="445629"/>
    <lineage>
        <taxon>Bacteria</taxon>
        <taxon>Pseudomonadati</taxon>
        <taxon>Pseudomonadota</taxon>
        <taxon>Alphaproteobacteria</taxon>
        <taxon>Rhodobacterales</taxon>
        <taxon>Paracoccaceae</taxon>
        <taxon>Cereibacter</taxon>
    </lineage>
</organism>
<keyword evidence="3" id="KW-1185">Reference proteome</keyword>
<protein>
    <submittedName>
        <fullName evidence="2">Acetyltransferase (GNAT) family protein</fullName>
    </submittedName>
</protein>
<dbReference type="Gene3D" id="3.40.630.30">
    <property type="match status" value="2"/>
</dbReference>
<dbReference type="PANTHER" id="PTHR36174">
    <property type="entry name" value="LIPID II:GLYCINE GLYCYLTRANSFERASE"/>
    <property type="match status" value="1"/>
</dbReference>
<dbReference type="Pfam" id="PF13480">
    <property type="entry name" value="Acetyltransf_6"/>
    <property type="match status" value="1"/>
</dbReference>
<dbReference type="SUPFAM" id="SSF55729">
    <property type="entry name" value="Acyl-CoA N-acyltransferases (Nat)"/>
    <property type="match status" value="2"/>
</dbReference>
<evidence type="ECO:0000313" key="2">
    <source>
        <dbReference type="EMBL" id="PTM77123.1"/>
    </source>
</evidence>
<dbReference type="PANTHER" id="PTHR36174:SF1">
    <property type="entry name" value="LIPID II:GLYCINE GLYCYLTRANSFERASE"/>
    <property type="match status" value="1"/>
</dbReference>
<feature type="domain" description="BioF2-like acetyltransferase" evidence="1">
    <location>
        <begin position="172"/>
        <end position="272"/>
    </location>
</feature>
<dbReference type="InterPro" id="IPR038740">
    <property type="entry name" value="BioF2-like_GNAT_dom"/>
</dbReference>
<dbReference type="Proteomes" id="UP000240800">
    <property type="component" value="Unassembled WGS sequence"/>
</dbReference>
<accession>A0ABX5J5B3</accession>
<proteinExistence type="predicted"/>
<name>A0ABX5J5B3_9RHOB</name>
<evidence type="ECO:0000259" key="1">
    <source>
        <dbReference type="Pfam" id="PF13480"/>
    </source>
</evidence>
<reference evidence="2 3" key="1">
    <citation type="submission" date="2018-04" db="EMBL/GenBank/DDBJ databases">
        <title>Genomic Encyclopedia of Type Strains, Phase III (KMG-III): the genomes of soil and plant-associated and newly described type strains.</title>
        <authorList>
            <person name="Whitman W."/>
        </authorList>
    </citation>
    <scope>NUCLEOTIDE SEQUENCE [LARGE SCALE GENOMIC DNA]</scope>
    <source>
        <strain evidence="2 3">JA192</strain>
    </source>
</reference>
<dbReference type="InterPro" id="IPR050644">
    <property type="entry name" value="PG_Glycine_Bridge_Synth"/>
</dbReference>
<comment type="caution">
    <text evidence="2">The sequence shown here is derived from an EMBL/GenBank/DDBJ whole genome shotgun (WGS) entry which is preliminary data.</text>
</comment>
<dbReference type="EMBL" id="PZZW01000006">
    <property type="protein sequence ID" value="PTM77123.1"/>
    <property type="molecule type" value="Genomic_DNA"/>
</dbReference>